<evidence type="ECO:0000313" key="8">
    <source>
        <dbReference type="EMBL" id="TXL62168.1"/>
    </source>
</evidence>
<dbReference type="PROSITE" id="PS50850">
    <property type="entry name" value="MFS"/>
    <property type="match status" value="1"/>
</dbReference>
<feature type="transmembrane region" description="Helical" evidence="6">
    <location>
        <begin position="255"/>
        <end position="273"/>
    </location>
</feature>
<dbReference type="EMBL" id="VDUX01000002">
    <property type="protein sequence ID" value="TXL62168.1"/>
    <property type="molecule type" value="Genomic_DNA"/>
</dbReference>
<keyword evidence="3 6" id="KW-0812">Transmembrane</keyword>
<dbReference type="InterPro" id="IPR036259">
    <property type="entry name" value="MFS_trans_sf"/>
</dbReference>
<dbReference type="InterPro" id="IPR011701">
    <property type="entry name" value="MFS"/>
</dbReference>
<evidence type="ECO:0000256" key="6">
    <source>
        <dbReference type="SAM" id="Phobius"/>
    </source>
</evidence>
<name>A0A5C8NLP2_9ACTN</name>
<dbReference type="Pfam" id="PF07690">
    <property type="entry name" value="MFS_1"/>
    <property type="match status" value="1"/>
</dbReference>
<accession>A0A5C8NLP2</accession>
<feature type="domain" description="Major facilitator superfamily (MFS) profile" evidence="7">
    <location>
        <begin position="1"/>
        <end position="399"/>
    </location>
</feature>
<feature type="transmembrane region" description="Helical" evidence="6">
    <location>
        <begin position="144"/>
        <end position="168"/>
    </location>
</feature>
<gene>
    <name evidence="8" type="ORF">FHP06_05555</name>
</gene>
<feature type="transmembrane region" description="Helical" evidence="6">
    <location>
        <begin position="85"/>
        <end position="104"/>
    </location>
</feature>
<evidence type="ECO:0000256" key="5">
    <source>
        <dbReference type="ARBA" id="ARBA00023136"/>
    </source>
</evidence>
<evidence type="ECO:0000259" key="7">
    <source>
        <dbReference type="PROSITE" id="PS50850"/>
    </source>
</evidence>
<feature type="transmembrane region" description="Helical" evidence="6">
    <location>
        <begin position="285"/>
        <end position="303"/>
    </location>
</feature>
<dbReference type="GO" id="GO:0005886">
    <property type="term" value="C:plasma membrane"/>
    <property type="evidence" value="ECO:0007669"/>
    <property type="project" value="UniProtKB-SubCell"/>
</dbReference>
<evidence type="ECO:0000313" key="9">
    <source>
        <dbReference type="Proteomes" id="UP000321571"/>
    </source>
</evidence>
<keyword evidence="4 6" id="KW-1133">Transmembrane helix</keyword>
<feature type="transmembrane region" description="Helical" evidence="6">
    <location>
        <begin position="309"/>
        <end position="332"/>
    </location>
</feature>
<dbReference type="OrthoDB" id="7200137at2"/>
<dbReference type="SUPFAM" id="SSF103473">
    <property type="entry name" value="MFS general substrate transporter"/>
    <property type="match status" value="1"/>
</dbReference>
<dbReference type="PANTHER" id="PTHR43385:SF1">
    <property type="entry name" value="RIBOFLAVIN TRANSPORTER RIBJ"/>
    <property type="match status" value="1"/>
</dbReference>
<keyword evidence="9" id="KW-1185">Reference proteome</keyword>
<sequence>MTTPTQPGSLDGPGLRRAVTTLCITEIVSWGILYYAFAVLSSDIVDDTGWSQTAVTAAFSLSLVVSGLVGIVVGRRLDRFGPRRIMTAGSVLGVAAVVVIGTAPTYPVFVLGWLVAGVAMAGTLYPPAFAALTRWAGAERVGALTTLTLVAGLASTVFAPLAAGLQAITDWRTAYLWLAVLLAGVTIPLHWWGLDHAWEPATEPTHEDKALAREVRSVPFIALMATATISAFVVYAAVVNLVPMFVERGLTTTEAAIGLGIGGIGQVAGRLGYARFSRATTSVSRLAITIVAVSLTTTLAAVAPAEVAILFAVSAAMGVARGIFTLIQATAVSDRWGIARFGHLNGVLTAPVLIASALAPFAGAALADGLGGQQEAFVALAVLALVAVLPALATGTSLSKSAPPPAGAPRLRG</sequence>
<dbReference type="AlphaFoldDB" id="A0A5C8NLP2"/>
<dbReference type="Proteomes" id="UP000321571">
    <property type="component" value="Unassembled WGS sequence"/>
</dbReference>
<protein>
    <submittedName>
        <fullName evidence="8">MFS transporter</fullName>
    </submittedName>
</protein>
<evidence type="ECO:0000256" key="1">
    <source>
        <dbReference type="ARBA" id="ARBA00004651"/>
    </source>
</evidence>
<feature type="transmembrane region" description="Helical" evidence="6">
    <location>
        <begin position="376"/>
        <end position="393"/>
    </location>
</feature>
<dbReference type="RefSeq" id="WP_147684595.1">
    <property type="nucleotide sequence ID" value="NZ_VDUX01000002.1"/>
</dbReference>
<comment type="caution">
    <text evidence="8">The sequence shown here is derived from an EMBL/GenBank/DDBJ whole genome shotgun (WGS) entry which is preliminary data.</text>
</comment>
<reference evidence="8 9" key="1">
    <citation type="submission" date="2019-06" db="EMBL/GenBank/DDBJ databases">
        <title>Aeromicrobium sp. nov., isolated from a maize field.</title>
        <authorList>
            <person name="Lin S.-Y."/>
            <person name="Tsai C.-F."/>
            <person name="Young C.-C."/>
        </authorList>
    </citation>
    <scope>NUCLEOTIDE SEQUENCE [LARGE SCALE GENOMIC DNA]</scope>
    <source>
        <strain evidence="8 9">CC-CFT486</strain>
    </source>
</reference>
<dbReference type="InterPro" id="IPR052983">
    <property type="entry name" value="MFS_Riboflavin_Transporter"/>
</dbReference>
<dbReference type="PANTHER" id="PTHR43385">
    <property type="entry name" value="RIBOFLAVIN TRANSPORTER RIBJ"/>
    <property type="match status" value="1"/>
</dbReference>
<keyword evidence="5 6" id="KW-0472">Membrane</keyword>
<dbReference type="GO" id="GO:0022857">
    <property type="term" value="F:transmembrane transporter activity"/>
    <property type="evidence" value="ECO:0007669"/>
    <property type="project" value="InterPro"/>
</dbReference>
<dbReference type="Gene3D" id="1.20.1250.20">
    <property type="entry name" value="MFS general substrate transporter like domains"/>
    <property type="match status" value="1"/>
</dbReference>
<dbReference type="InterPro" id="IPR020846">
    <property type="entry name" value="MFS_dom"/>
</dbReference>
<evidence type="ECO:0000256" key="4">
    <source>
        <dbReference type="ARBA" id="ARBA00022989"/>
    </source>
</evidence>
<evidence type="ECO:0000256" key="2">
    <source>
        <dbReference type="ARBA" id="ARBA00022448"/>
    </source>
</evidence>
<organism evidence="8 9">
    <name type="scientific">Aeromicrobium terrae</name>
    <dbReference type="NCBI Taxonomy" id="2498846"/>
    <lineage>
        <taxon>Bacteria</taxon>
        <taxon>Bacillati</taxon>
        <taxon>Actinomycetota</taxon>
        <taxon>Actinomycetes</taxon>
        <taxon>Propionibacteriales</taxon>
        <taxon>Nocardioidaceae</taxon>
        <taxon>Aeromicrobium</taxon>
    </lineage>
</organism>
<feature type="transmembrane region" description="Helical" evidence="6">
    <location>
        <begin position="174"/>
        <end position="194"/>
    </location>
</feature>
<feature type="transmembrane region" description="Helical" evidence="6">
    <location>
        <begin position="344"/>
        <end position="364"/>
    </location>
</feature>
<feature type="transmembrane region" description="Helical" evidence="6">
    <location>
        <begin position="110"/>
        <end position="132"/>
    </location>
</feature>
<feature type="transmembrane region" description="Helical" evidence="6">
    <location>
        <begin position="215"/>
        <end position="235"/>
    </location>
</feature>
<proteinExistence type="predicted"/>
<feature type="transmembrane region" description="Helical" evidence="6">
    <location>
        <begin position="49"/>
        <end position="73"/>
    </location>
</feature>
<evidence type="ECO:0000256" key="3">
    <source>
        <dbReference type="ARBA" id="ARBA00022692"/>
    </source>
</evidence>
<comment type="subcellular location">
    <subcellularLocation>
        <location evidence="1">Cell membrane</location>
        <topology evidence="1">Multi-pass membrane protein</topology>
    </subcellularLocation>
</comment>
<feature type="transmembrane region" description="Helical" evidence="6">
    <location>
        <begin position="18"/>
        <end position="37"/>
    </location>
</feature>
<dbReference type="CDD" id="cd17355">
    <property type="entry name" value="MFS_YcxA_like"/>
    <property type="match status" value="1"/>
</dbReference>
<keyword evidence="2" id="KW-0813">Transport</keyword>